<evidence type="ECO:0000256" key="2">
    <source>
        <dbReference type="ARBA" id="ARBA00022729"/>
    </source>
</evidence>
<dbReference type="Pfam" id="PF04333">
    <property type="entry name" value="MlaA"/>
    <property type="match status" value="1"/>
</dbReference>
<keyword evidence="4" id="KW-0449">Lipoprotein</keyword>
<keyword evidence="5" id="KW-1185">Reference proteome</keyword>
<sequence length="254" mass="29097">MNKRMLPVSCLLASLLALPLMASAEEAVELEVSYKDPRDPIEPFNRLMWDFNYLFLDRYLFRPVVHAYADYVPTPARDGVENVVRNLDEPFSAVNNLLQAKPYWAANATARFLINSTFGVVGIFDVAGHMGLPRKQDEFGEVLGYWGVPNGPYLMLPVLGPSSVRDEVGDYVDKLYFPHSLFNFWQRAGVWALDGLSVRSKLIDQEALLDNALDPYVFTKEAYFQYIEYQLYDGNLPEQEEEDDLLEDYLDEID</sequence>
<dbReference type="InterPro" id="IPR007428">
    <property type="entry name" value="MlaA"/>
</dbReference>
<evidence type="ECO:0000256" key="1">
    <source>
        <dbReference type="ARBA" id="ARBA00010634"/>
    </source>
</evidence>
<gene>
    <name evidence="4" type="ordered locus">Fbal_1064</name>
</gene>
<dbReference type="RefSeq" id="WP_013344579.1">
    <property type="nucleotide sequence ID" value="NC_014541.1"/>
</dbReference>
<dbReference type="GeneID" id="67181309"/>
<dbReference type="HOGENOM" id="CLU_059326_3_2_6"/>
<dbReference type="EMBL" id="CP002209">
    <property type="protein sequence ID" value="ADN75273.1"/>
    <property type="molecule type" value="Genomic_DNA"/>
</dbReference>
<protein>
    <submittedName>
        <fullName evidence="4">VacJ family lipoprotein</fullName>
    </submittedName>
</protein>
<dbReference type="GO" id="GO:0120010">
    <property type="term" value="P:intermembrane phospholipid transfer"/>
    <property type="evidence" value="ECO:0007669"/>
    <property type="project" value="TreeGrafter"/>
</dbReference>
<accession>E1SUT2</accession>
<reference evidence="4 5" key="1">
    <citation type="journal article" date="2010" name="Stand. Genomic Sci.">
        <title>Complete genome sequence of Ferrimonas balearica type strain (PAT).</title>
        <authorList>
            <person name="Nolan M."/>
            <person name="Sikorski J."/>
            <person name="Davenport K."/>
            <person name="Lucas S."/>
            <person name="Glavina Del Rio T."/>
            <person name="Tice H."/>
            <person name="Cheng J."/>
            <person name="Goodwin L."/>
            <person name="Pitluck S."/>
            <person name="Liolios K."/>
            <person name="Ivanova N."/>
            <person name="Mavromatis K."/>
            <person name="Ovchinnikova G."/>
            <person name="Pati A."/>
            <person name="Chen A."/>
            <person name="Palaniappan K."/>
            <person name="Land M."/>
            <person name="Hauser L."/>
            <person name="Chang Y."/>
            <person name="Jeffries C."/>
            <person name="Tapia R."/>
            <person name="Brettin T."/>
            <person name="Detter J."/>
            <person name="Han C."/>
            <person name="Yasawong M."/>
            <person name="Rohde M."/>
            <person name="Tindall B."/>
            <person name="Goker M."/>
            <person name="Woyke T."/>
            <person name="Bristow J."/>
            <person name="Eisen J."/>
            <person name="Markowitz V."/>
            <person name="Hugenholtz P."/>
            <person name="Kyrpides N."/>
            <person name="Klenk H."/>
            <person name="Lapidus A."/>
        </authorList>
    </citation>
    <scope>NUCLEOTIDE SEQUENCE [LARGE SCALE GENOMIC DNA]</scope>
    <source>
        <strain evidence="5">DSM 9799 / CCM 4581 / KCTC 23876 / PAT</strain>
    </source>
</reference>
<name>E1SUT2_FERBD</name>
<feature type="chain" id="PRO_5003151787" evidence="3">
    <location>
        <begin position="25"/>
        <end position="254"/>
    </location>
</feature>
<evidence type="ECO:0000256" key="3">
    <source>
        <dbReference type="SAM" id="SignalP"/>
    </source>
</evidence>
<dbReference type="PANTHER" id="PTHR30035">
    <property type="entry name" value="LIPOPROTEIN VACJ-RELATED"/>
    <property type="match status" value="1"/>
</dbReference>
<dbReference type="STRING" id="550540.Fbal_1064"/>
<dbReference type="eggNOG" id="COG2853">
    <property type="taxonomic scope" value="Bacteria"/>
</dbReference>
<keyword evidence="2 3" id="KW-0732">Signal</keyword>
<feature type="signal peptide" evidence="3">
    <location>
        <begin position="1"/>
        <end position="24"/>
    </location>
</feature>
<comment type="similarity">
    <text evidence="1">Belongs to the MlaA family.</text>
</comment>
<dbReference type="PANTHER" id="PTHR30035:SF3">
    <property type="entry name" value="INTERMEMBRANE PHOSPHOLIPID TRANSPORT SYSTEM LIPOPROTEIN MLAA"/>
    <property type="match status" value="1"/>
</dbReference>
<dbReference type="GO" id="GO:0016020">
    <property type="term" value="C:membrane"/>
    <property type="evidence" value="ECO:0007669"/>
    <property type="project" value="InterPro"/>
</dbReference>
<evidence type="ECO:0000313" key="5">
    <source>
        <dbReference type="Proteomes" id="UP000006683"/>
    </source>
</evidence>
<dbReference type="PRINTS" id="PR01805">
    <property type="entry name" value="VACJLIPOPROT"/>
</dbReference>
<organism evidence="4 5">
    <name type="scientific">Ferrimonas balearica (strain DSM 9799 / CCM 4581 / KCTC 23876 / PAT)</name>
    <dbReference type="NCBI Taxonomy" id="550540"/>
    <lineage>
        <taxon>Bacteria</taxon>
        <taxon>Pseudomonadati</taxon>
        <taxon>Pseudomonadota</taxon>
        <taxon>Gammaproteobacteria</taxon>
        <taxon>Alteromonadales</taxon>
        <taxon>Ferrimonadaceae</taxon>
        <taxon>Ferrimonas</taxon>
    </lineage>
</organism>
<evidence type="ECO:0000313" key="4">
    <source>
        <dbReference type="EMBL" id="ADN75273.1"/>
    </source>
</evidence>
<dbReference type="Proteomes" id="UP000006683">
    <property type="component" value="Chromosome"/>
</dbReference>
<dbReference type="KEGG" id="fbl:Fbal_1064"/>
<proteinExistence type="inferred from homology"/>
<dbReference type="AlphaFoldDB" id="E1SUT2"/>